<evidence type="ECO:0000313" key="2">
    <source>
        <dbReference type="EMBL" id="OQS55276.1"/>
    </source>
</evidence>
<evidence type="ECO:0000313" key="3">
    <source>
        <dbReference type="Proteomes" id="UP000192758"/>
    </source>
</evidence>
<dbReference type="VEuPathDB" id="MicrosporidiaDB:EHP00_2362"/>
<sequence length="106" mass="12021">MKLVIMLLNKNIIQTTQSTLELEWESSSSSNKTSSDKTSSDKTSSDKSDSDKSDSSIYSNSSSSYNISKELNVSNNEFNDLLKEKSKEIVHKHMIHYKNIQVKKVK</sequence>
<dbReference type="EMBL" id="MNPJ01000012">
    <property type="protein sequence ID" value="OQS55276.1"/>
    <property type="molecule type" value="Genomic_DNA"/>
</dbReference>
<protein>
    <submittedName>
        <fullName evidence="2">Uncharacterized protein</fullName>
    </submittedName>
</protein>
<reference evidence="2 3" key="1">
    <citation type="journal article" date="2017" name="Environ. Microbiol.">
        <title>Decay of the glycolytic pathway and adaptation to intranuclear parasitism within Enterocytozoonidae microsporidia.</title>
        <authorList>
            <person name="Wiredu Boakye D."/>
            <person name="Jaroenlak P."/>
            <person name="Prachumwat A."/>
            <person name="Williams T.A."/>
            <person name="Bateman K.S."/>
            <person name="Itsathitphaisarn O."/>
            <person name="Sritunyalucksana K."/>
            <person name="Paszkiewicz K.H."/>
            <person name="Moore K.A."/>
            <person name="Stentiford G.D."/>
            <person name="Williams B.A."/>
        </authorList>
    </citation>
    <scope>NUCLEOTIDE SEQUENCE [LARGE SCALE GENOMIC DNA]</scope>
    <source>
        <strain evidence="2 3">TH1</strain>
    </source>
</reference>
<feature type="region of interest" description="Disordered" evidence="1">
    <location>
        <begin position="22"/>
        <end position="63"/>
    </location>
</feature>
<proteinExistence type="predicted"/>
<accession>A0A1W0E7T7</accession>
<evidence type="ECO:0000256" key="1">
    <source>
        <dbReference type="SAM" id="MobiDB-lite"/>
    </source>
</evidence>
<name>A0A1W0E7T7_9MICR</name>
<dbReference type="AlphaFoldDB" id="A0A1W0E7T7"/>
<organism evidence="2 3">
    <name type="scientific">Ecytonucleospora hepatopenaei</name>
    <dbReference type="NCBI Taxonomy" id="646526"/>
    <lineage>
        <taxon>Eukaryota</taxon>
        <taxon>Fungi</taxon>
        <taxon>Fungi incertae sedis</taxon>
        <taxon>Microsporidia</taxon>
        <taxon>Enterocytozoonidae</taxon>
        <taxon>Ecytonucleospora</taxon>
    </lineage>
</organism>
<comment type="caution">
    <text evidence="2">The sequence shown here is derived from an EMBL/GenBank/DDBJ whole genome shotgun (WGS) entry which is preliminary data.</text>
</comment>
<dbReference type="Proteomes" id="UP000192758">
    <property type="component" value="Unassembled WGS sequence"/>
</dbReference>
<feature type="compositionally biased region" description="Basic and acidic residues" evidence="1">
    <location>
        <begin position="34"/>
        <end position="54"/>
    </location>
</feature>
<gene>
    <name evidence="2" type="ORF">EHP00_2362</name>
</gene>
<keyword evidence="3" id="KW-1185">Reference proteome</keyword>